<evidence type="ECO:0000313" key="2">
    <source>
        <dbReference type="Proteomes" id="UP000887540"/>
    </source>
</evidence>
<feature type="chain" id="PRO_5037043613" evidence="1">
    <location>
        <begin position="22"/>
        <end position="237"/>
    </location>
</feature>
<dbReference type="Gene3D" id="3.20.20.80">
    <property type="entry name" value="Glycosidases"/>
    <property type="match status" value="1"/>
</dbReference>
<dbReference type="AlphaFoldDB" id="A0A914C6B6"/>
<dbReference type="Proteomes" id="UP000887540">
    <property type="component" value="Unplaced"/>
</dbReference>
<accession>A0A914C6B6</accession>
<dbReference type="SUPFAM" id="SSF51445">
    <property type="entry name" value="(Trans)glycosidases"/>
    <property type="match status" value="1"/>
</dbReference>
<reference evidence="3" key="1">
    <citation type="submission" date="2022-11" db="UniProtKB">
        <authorList>
            <consortium name="WormBaseParasite"/>
        </authorList>
    </citation>
    <scope>IDENTIFICATION</scope>
</reference>
<name>A0A914C6B6_9BILA</name>
<sequence>MYRVFGVIAIVLTTFSTSCSGQTVLGVDAAATSISTSQFQCLLNNGYKLFVGRIGQISGPDTSGIQNIRNAQSAGVPYTHAFIFPSAQQNATVQVDNAIAALGSTYVKVLWLDVEKGDWGSNKTANEQFLIQLWHAAAKYLYINYDRVGIYTSVNNWNQIIGTNSVGDYFYQFPIWYVYANSNVDPCNGWLNFGGWLYGCLDEVVHKYAINVNICGTTVDLNAAAWVGWRTNNGTSV</sequence>
<organism evidence="2 3">
    <name type="scientific">Acrobeloides nanus</name>
    <dbReference type="NCBI Taxonomy" id="290746"/>
    <lineage>
        <taxon>Eukaryota</taxon>
        <taxon>Metazoa</taxon>
        <taxon>Ecdysozoa</taxon>
        <taxon>Nematoda</taxon>
        <taxon>Chromadorea</taxon>
        <taxon>Rhabditida</taxon>
        <taxon>Tylenchina</taxon>
        <taxon>Cephalobomorpha</taxon>
        <taxon>Cephaloboidea</taxon>
        <taxon>Cephalobidae</taxon>
        <taxon>Acrobeloides</taxon>
    </lineage>
</organism>
<evidence type="ECO:0000313" key="3">
    <source>
        <dbReference type="WBParaSite" id="ACRNAN_Path_386.g1466.t1"/>
    </source>
</evidence>
<dbReference type="PANTHER" id="PTHR23208:SF36">
    <property type="entry name" value="LYSOZYME-RELATED"/>
    <property type="match status" value="1"/>
</dbReference>
<keyword evidence="1" id="KW-0732">Signal</keyword>
<evidence type="ECO:0000256" key="1">
    <source>
        <dbReference type="SAM" id="SignalP"/>
    </source>
</evidence>
<dbReference type="PANTHER" id="PTHR23208">
    <property type="entry name" value="LYSOZYME PROTEIN"/>
    <property type="match status" value="1"/>
</dbReference>
<protein>
    <submittedName>
        <fullName evidence="3">Lysozyme</fullName>
    </submittedName>
</protein>
<dbReference type="InterPro" id="IPR051595">
    <property type="entry name" value="GH25_Enzymes"/>
</dbReference>
<dbReference type="GO" id="GO:0007165">
    <property type="term" value="P:signal transduction"/>
    <property type="evidence" value="ECO:0007669"/>
    <property type="project" value="TreeGrafter"/>
</dbReference>
<dbReference type="WBParaSite" id="ACRNAN_Path_386.g1466.t1">
    <property type="protein sequence ID" value="ACRNAN_Path_386.g1466.t1"/>
    <property type="gene ID" value="ACRNAN_Path_386.g1466"/>
</dbReference>
<keyword evidence="2" id="KW-1185">Reference proteome</keyword>
<dbReference type="PROSITE" id="PS51257">
    <property type="entry name" value="PROKAR_LIPOPROTEIN"/>
    <property type="match status" value="1"/>
</dbReference>
<dbReference type="InterPro" id="IPR017853">
    <property type="entry name" value="GH"/>
</dbReference>
<feature type="signal peptide" evidence="1">
    <location>
        <begin position="1"/>
        <end position="21"/>
    </location>
</feature>
<proteinExistence type="predicted"/>